<gene>
    <name evidence="2" type="ORF">CB5_LOCUS2502</name>
</gene>
<accession>A0A6V7NL15</accession>
<feature type="compositionally biased region" description="Basic residues" evidence="1">
    <location>
        <begin position="67"/>
        <end position="79"/>
    </location>
</feature>
<dbReference type="EMBL" id="LR862139">
    <property type="protein sequence ID" value="CAD1819291.1"/>
    <property type="molecule type" value="Genomic_DNA"/>
</dbReference>
<sequence>MPCWWSAVWPGQAKSTAHAAEAVALEMVRKRAPRTASATTHNWKSSLVAISERSVLPPQPRVQEAAKKRRGGMKKRRIRSAASHTDGDYFRHYGVPIPPTAPSFPPTTFLF</sequence>
<dbReference type="AlphaFoldDB" id="A0A6V7NL15"/>
<reference evidence="2" key="1">
    <citation type="submission" date="2020-07" db="EMBL/GenBank/DDBJ databases">
        <authorList>
            <person name="Lin J."/>
        </authorList>
    </citation>
    <scope>NUCLEOTIDE SEQUENCE</scope>
</reference>
<organism evidence="2">
    <name type="scientific">Ananas comosus var. bracteatus</name>
    <name type="common">red pineapple</name>
    <dbReference type="NCBI Taxonomy" id="296719"/>
    <lineage>
        <taxon>Eukaryota</taxon>
        <taxon>Viridiplantae</taxon>
        <taxon>Streptophyta</taxon>
        <taxon>Embryophyta</taxon>
        <taxon>Tracheophyta</taxon>
        <taxon>Spermatophyta</taxon>
        <taxon>Magnoliopsida</taxon>
        <taxon>Liliopsida</taxon>
        <taxon>Poales</taxon>
        <taxon>Bromeliaceae</taxon>
        <taxon>Bromelioideae</taxon>
        <taxon>Ananas</taxon>
    </lineage>
</organism>
<protein>
    <submittedName>
        <fullName evidence="2">Uncharacterized protein</fullName>
    </submittedName>
</protein>
<name>A0A6V7NL15_ANACO</name>
<feature type="region of interest" description="Disordered" evidence="1">
    <location>
        <begin position="54"/>
        <end position="84"/>
    </location>
</feature>
<evidence type="ECO:0000256" key="1">
    <source>
        <dbReference type="SAM" id="MobiDB-lite"/>
    </source>
</evidence>
<evidence type="ECO:0000313" key="2">
    <source>
        <dbReference type="EMBL" id="CAD1819291.1"/>
    </source>
</evidence>
<proteinExistence type="predicted"/>